<keyword evidence="1 2" id="KW-0694">RNA-binding</keyword>
<dbReference type="AlphaFoldDB" id="A0A067T635"/>
<organism evidence="4 5">
    <name type="scientific">Galerina marginata (strain CBS 339.88)</name>
    <dbReference type="NCBI Taxonomy" id="685588"/>
    <lineage>
        <taxon>Eukaryota</taxon>
        <taxon>Fungi</taxon>
        <taxon>Dikarya</taxon>
        <taxon>Basidiomycota</taxon>
        <taxon>Agaricomycotina</taxon>
        <taxon>Agaricomycetes</taxon>
        <taxon>Agaricomycetidae</taxon>
        <taxon>Agaricales</taxon>
        <taxon>Agaricineae</taxon>
        <taxon>Strophariaceae</taxon>
        <taxon>Galerina</taxon>
    </lineage>
</organism>
<dbReference type="HOGENOM" id="CLU_2483511_0_0_1"/>
<dbReference type="InterPro" id="IPR052462">
    <property type="entry name" value="SLIRP/GR-RBP-like"/>
</dbReference>
<evidence type="ECO:0000259" key="3">
    <source>
        <dbReference type="PROSITE" id="PS50102"/>
    </source>
</evidence>
<dbReference type="PANTHER" id="PTHR48027">
    <property type="entry name" value="HETEROGENEOUS NUCLEAR RIBONUCLEOPROTEIN 87F-RELATED"/>
    <property type="match status" value="1"/>
</dbReference>
<dbReference type="InterPro" id="IPR012677">
    <property type="entry name" value="Nucleotide-bd_a/b_plait_sf"/>
</dbReference>
<proteinExistence type="predicted"/>
<dbReference type="GO" id="GO:0003723">
    <property type="term" value="F:RNA binding"/>
    <property type="evidence" value="ECO:0007669"/>
    <property type="project" value="UniProtKB-UniRule"/>
</dbReference>
<dbReference type="InterPro" id="IPR035979">
    <property type="entry name" value="RBD_domain_sf"/>
</dbReference>
<keyword evidence="5" id="KW-1185">Reference proteome</keyword>
<reference evidence="5" key="1">
    <citation type="journal article" date="2014" name="Proc. Natl. Acad. Sci. U.S.A.">
        <title>Extensive sampling of basidiomycete genomes demonstrates inadequacy of the white-rot/brown-rot paradigm for wood decay fungi.</title>
        <authorList>
            <person name="Riley R."/>
            <person name="Salamov A.A."/>
            <person name="Brown D.W."/>
            <person name="Nagy L.G."/>
            <person name="Floudas D."/>
            <person name="Held B.W."/>
            <person name="Levasseur A."/>
            <person name="Lombard V."/>
            <person name="Morin E."/>
            <person name="Otillar R."/>
            <person name="Lindquist E.A."/>
            <person name="Sun H."/>
            <person name="LaButti K.M."/>
            <person name="Schmutz J."/>
            <person name="Jabbour D."/>
            <person name="Luo H."/>
            <person name="Baker S.E."/>
            <person name="Pisabarro A.G."/>
            <person name="Walton J.D."/>
            <person name="Blanchette R.A."/>
            <person name="Henrissat B."/>
            <person name="Martin F."/>
            <person name="Cullen D."/>
            <person name="Hibbett D.S."/>
            <person name="Grigoriev I.V."/>
        </authorList>
    </citation>
    <scope>NUCLEOTIDE SEQUENCE [LARGE SCALE GENOMIC DNA]</scope>
    <source>
        <strain evidence="5">CBS 339.88</strain>
    </source>
</reference>
<dbReference type="InterPro" id="IPR000504">
    <property type="entry name" value="RRM_dom"/>
</dbReference>
<evidence type="ECO:0000313" key="4">
    <source>
        <dbReference type="EMBL" id="KDR75384.1"/>
    </source>
</evidence>
<dbReference type="Gene3D" id="3.30.70.330">
    <property type="match status" value="1"/>
</dbReference>
<feature type="domain" description="RRM" evidence="3">
    <location>
        <begin position="1"/>
        <end position="47"/>
    </location>
</feature>
<accession>A0A067T635</accession>
<gene>
    <name evidence="4" type="ORF">GALMADRAFT_249430</name>
</gene>
<dbReference type="PROSITE" id="PS50102">
    <property type="entry name" value="RRM"/>
    <property type="match status" value="1"/>
</dbReference>
<dbReference type="OrthoDB" id="439808at2759"/>
<name>A0A067T635_GALM3</name>
<evidence type="ECO:0000256" key="1">
    <source>
        <dbReference type="ARBA" id="ARBA00022884"/>
    </source>
</evidence>
<evidence type="ECO:0000313" key="5">
    <source>
        <dbReference type="Proteomes" id="UP000027222"/>
    </source>
</evidence>
<dbReference type="SUPFAM" id="SSF54928">
    <property type="entry name" value="RNA-binding domain, RBD"/>
    <property type="match status" value="1"/>
</dbReference>
<dbReference type="STRING" id="685588.A0A067T635"/>
<dbReference type="Proteomes" id="UP000027222">
    <property type="component" value="Unassembled WGS sequence"/>
</dbReference>
<protein>
    <recommendedName>
        <fullName evidence="3">RRM domain-containing protein</fullName>
    </recommendedName>
</protein>
<dbReference type="EMBL" id="KL142381">
    <property type="protein sequence ID" value="KDR75384.1"/>
    <property type="molecule type" value="Genomic_DNA"/>
</dbReference>
<sequence>MRDRDTGRSRGFGFVTFSSSQEADAAIGGLNEQELDGRRIKVNLANARGGGGGGGGGGLQRLLSERSLLNKSCFVHRLQRRWRWIRW</sequence>
<evidence type="ECO:0000256" key="2">
    <source>
        <dbReference type="PROSITE-ProRule" id="PRU00176"/>
    </source>
</evidence>
<dbReference type="Pfam" id="PF00076">
    <property type="entry name" value="RRM_1"/>
    <property type="match status" value="1"/>
</dbReference>